<keyword evidence="5" id="KW-1185">Reference proteome</keyword>
<gene>
    <name evidence="4" type="ORF">EH105704_02_02330</name>
</gene>
<evidence type="ECO:0000313" key="4">
    <source>
        <dbReference type="EMBL" id="GAB51204.1"/>
    </source>
</evidence>
<keyword evidence="3" id="KW-1133">Transmembrane helix</keyword>
<dbReference type="InterPro" id="IPR029044">
    <property type="entry name" value="Nucleotide-diphossugar_trans"/>
</dbReference>
<organism evidence="4 5">
    <name type="scientific">Atlantibacter hermannii NBRC 105704</name>
    <dbReference type="NCBI Taxonomy" id="1115512"/>
    <lineage>
        <taxon>Bacteria</taxon>
        <taxon>Pseudomonadati</taxon>
        <taxon>Pseudomonadota</taxon>
        <taxon>Gammaproteobacteria</taxon>
        <taxon>Enterobacterales</taxon>
        <taxon>Enterobacteriaceae</taxon>
        <taxon>Atlantibacter</taxon>
    </lineage>
</organism>
<dbReference type="PANTHER" id="PTHR21461">
    <property type="entry name" value="GLYCOSYLTRANSFERASE FAMILY 92 PROTEIN"/>
    <property type="match status" value="1"/>
</dbReference>
<dbReference type="GO" id="GO:0016020">
    <property type="term" value="C:membrane"/>
    <property type="evidence" value="ECO:0007669"/>
    <property type="project" value="UniProtKB-SubCell"/>
</dbReference>
<dbReference type="RefSeq" id="WP_002434270.1">
    <property type="nucleotide sequence ID" value="NZ_BAFF01000002.1"/>
</dbReference>
<proteinExistence type="predicted"/>
<reference evidence="4 5" key="1">
    <citation type="submission" date="2012-02" db="EMBL/GenBank/DDBJ databases">
        <title>Whole genome shotgun sequence of Escherichia hermannii NBRC 105704.</title>
        <authorList>
            <person name="Yoshida I."/>
            <person name="Hosoyama A."/>
            <person name="Tsuchikane K."/>
            <person name="Katsumata H."/>
            <person name="Yamazaki S."/>
            <person name="Fujita N."/>
        </authorList>
    </citation>
    <scope>NUCLEOTIDE SEQUENCE [LARGE SCALE GENOMIC DNA]</scope>
    <source>
        <strain evidence="4 5">NBRC 105704</strain>
    </source>
</reference>
<dbReference type="AlphaFoldDB" id="H5UZP6"/>
<evidence type="ECO:0000256" key="1">
    <source>
        <dbReference type="ARBA" id="ARBA00004167"/>
    </source>
</evidence>
<dbReference type="Proteomes" id="UP000010297">
    <property type="component" value="Unassembled WGS sequence"/>
</dbReference>
<dbReference type="Pfam" id="PF13704">
    <property type="entry name" value="Glyco_tranf_2_4"/>
    <property type="match status" value="1"/>
</dbReference>
<keyword evidence="3" id="KW-0472">Membrane</keyword>
<evidence type="ECO:0000256" key="3">
    <source>
        <dbReference type="ARBA" id="ARBA00022989"/>
    </source>
</evidence>
<dbReference type="GO" id="GO:0005737">
    <property type="term" value="C:cytoplasm"/>
    <property type="evidence" value="ECO:0007669"/>
    <property type="project" value="TreeGrafter"/>
</dbReference>
<accession>H5UZP6</accession>
<evidence type="ECO:0000256" key="2">
    <source>
        <dbReference type="ARBA" id="ARBA00022692"/>
    </source>
</evidence>
<comment type="subcellular location">
    <subcellularLocation>
        <location evidence="1">Membrane</location>
        <topology evidence="1">Single-pass membrane protein</topology>
    </subcellularLocation>
</comment>
<keyword evidence="2" id="KW-0812">Transmembrane</keyword>
<sequence>MKIAVCAICRNEYLYLKEWVSFYKLVGFDDIFIYDNLSNDGTSELMLALDAENIIKRVFWPRIEGVPPQRSAYSHFINNFSSDYDFVLICDLDELLIVPDYNVKLFLKHALHDNPHIGAIAIPWLIFGSGGQEDYKNELVVDRFINCDESVSNVVKTIFRPSCVQNMRTHICDLISGEYVAGDLTPASWHEIHPHWVINNNEDGAVIYYYYTKSKGEWIKRRSLPKADRPTLEKRHTDEYELYSKQTRVNLKAKALSAGIYSIIQSIDASLEGLSTRFNQLKIKVIDLTNDWIFGVVEGAFEGVVILNLIINSELEFKIKVESLGNNNTPFIFKLKWFSPKIDNINLTLVGTGVSTTIKPQHFSDLNQKFKLLCEHFPSAEEHIFSSFVSLVGHGIDPKNTYIARALIFNKYLKHKFFINHMLNYIESGNASELLEFVSKNSNYRKFLPKNII</sequence>
<name>H5UZP6_ATLHE</name>
<evidence type="ECO:0000313" key="5">
    <source>
        <dbReference type="Proteomes" id="UP000010297"/>
    </source>
</evidence>
<dbReference type="EMBL" id="BAFF01000002">
    <property type="protein sequence ID" value="GAB51204.1"/>
    <property type="molecule type" value="Genomic_DNA"/>
</dbReference>
<protein>
    <submittedName>
        <fullName evidence="4">Uncharacterized protein</fullName>
    </submittedName>
</protein>
<dbReference type="SUPFAM" id="SSF53448">
    <property type="entry name" value="Nucleotide-diphospho-sugar transferases"/>
    <property type="match status" value="1"/>
</dbReference>
<comment type="caution">
    <text evidence="4">The sequence shown here is derived from an EMBL/GenBank/DDBJ whole genome shotgun (WGS) entry which is preliminary data.</text>
</comment>
<dbReference type="eggNOG" id="COG0463">
    <property type="taxonomic scope" value="Bacteria"/>
</dbReference>
<dbReference type="GeneID" id="92827039"/>
<dbReference type="PANTHER" id="PTHR21461:SF69">
    <property type="entry name" value="GLYCOSYLTRANSFERASE FAMILY 92 PROTEIN"/>
    <property type="match status" value="1"/>
</dbReference>
<dbReference type="GO" id="GO:0016757">
    <property type="term" value="F:glycosyltransferase activity"/>
    <property type="evidence" value="ECO:0007669"/>
    <property type="project" value="TreeGrafter"/>
</dbReference>